<dbReference type="SUPFAM" id="SSF53335">
    <property type="entry name" value="S-adenosyl-L-methionine-dependent methyltransferases"/>
    <property type="match status" value="1"/>
</dbReference>
<evidence type="ECO:0000256" key="1">
    <source>
        <dbReference type="ARBA" id="ARBA00004496"/>
    </source>
</evidence>
<dbReference type="InterPro" id="IPR000682">
    <property type="entry name" value="PCMT"/>
</dbReference>
<dbReference type="CDD" id="cd02440">
    <property type="entry name" value="AdoMet_MTases"/>
    <property type="match status" value="1"/>
</dbReference>
<evidence type="ECO:0000256" key="6">
    <source>
        <dbReference type="ARBA" id="ARBA00022691"/>
    </source>
</evidence>
<keyword evidence="3 7" id="KW-0963">Cytoplasm</keyword>
<evidence type="ECO:0000313" key="8">
    <source>
        <dbReference type="EMBL" id="GAA4817427.1"/>
    </source>
</evidence>
<sequence length="211" mass="22330">MDRDPRVAPDARAAMVARLRRNGLTDPRVLEAMRAVPRERFIPEKYADMAYADRPVPIGSGQTISAPDIVALTATALALTGRESVLEVGGGSGYAAAVLAQCASRVITIERRAHLAERARAVLGDLGYDNVEVRHADGMAGAPDAAPFGAIAVAAMADDVPAPLFAQLTPHGVLVCPVGRRDAGELVRFADGRRRRLSSVRFVPLVGGTDR</sequence>
<dbReference type="InterPro" id="IPR029063">
    <property type="entry name" value="SAM-dependent_MTases_sf"/>
</dbReference>
<gene>
    <name evidence="7" type="primary">pcm</name>
    <name evidence="8" type="ORF">GCM10023353_25160</name>
</gene>
<name>A0ABP9CUA8_9ACTN</name>
<comment type="caution">
    <text evidence="8">The sequence shown here is derived from an EMBL/GenBank/DDBJ whole genome shotgun (WGS) entry which is preliminary data.</text>
</comment>
<evidence type="ECO:0000313" key="9">
    <source>
        <dbReference type="Proteomes" id="UP001500839"/>
    </source>
</evidence>
<dbReference type="Gene3D" id="3.40.50.150">
    <property type="entry name" value="Vaccinia Virus protein VP39"/>
    <property type="match status" value="1"/>
</dbReference>
<keyword evidence="6 7" id="KW-0949">S-adenosyl-L-methionine</keyword>
<protein>
    <recommendedName>
        <fullName evidence="7">Protein-L-isoaspartate O-methyltransferase</fullName>
        <ecNumber evidence="7">2.1.1.77</ecNumber>
    </recommendedName>
    <alternativeName>
        <fullName evidence="7">L-isoaspartyl protein carboxyl methyltransferase</fullName>
    </alternativeName>
    <alternativeName>
        <fullName evidence="7">Protein L-isoaspartyl methyltransferase</fullName>
    </alternativeName>
    <alternativeName>
        <fullName evidence="7">Protein-beta-aspartate methyltransferase</fullName>
        <shortName evidence="7">PIMT</shortName>
    </alternativeName>
</protein>
<keyword evidence="4 7" id="KW-0489">Methyltransferase</keyword>
<dbReference type="HAMAP" id="MF_00090">
    <property type="entry name" value="PIMT"/>
    <property type="match status" value="1"/>
</dbReference>
<keyword evidence="9" id="KW-1185">Reference proteome</keyword>
<comment type="catalytic activity">
    <reaction evidence="7">
        <text>[protein]-L-isoaspartate + S-adenosyl-L-methionine = [protein]-L-isoaspartate alpha-methyl ester + S-adenosyl-L-homocysteine</text>
        <dbReference type="Rhea" id="RHEA:12705"/>
        <dbReference type="Rhea" id="RHEA-COMP:12143"/>
        <dbReference type="Rhea" id="RHEA-COMP:12144"/>
        <dbReference type="ChEBI" id="CHEBI:57856"/>
        <dbReference type="ChEBI" id="CHEBI:59789"/>
        <dbReference type="ChEBI" id="CHEBI:90596"/>
        <dbReference type="ChEBI" id="CHEBI:90598"/>
        <dbReference type="EC" id="2.1.1.77"/>
    </reaction>
</comment>
<dbReference type="NCBIfam" id="NF001453">
    <property type="entry name" value="PRK00312.1"/>
    <property type="match status" value="1"/>
</dbReference>
<dbReference type="Proteomes" id="UP001500839">
    <property type="component" value="Unassembled WGS sequence"/>
</dbReference>
<comment type="function">
    <text evidence="7">Catalyzes the methyl esterification of L-isoaspartyl residues in peptides and proteins that result from spontaneous decomposition of normal L-aspartyl and L-asparaginyl residues. It plays a role in the repair and/or degradation of damaged proteins.</text>
</comment>
<keyword evidence="5 7" id="KW-0808">Transferase</keyword>
<dbReference type="EC" id="2.1.1.77" evidence="7"/>
<feature type="active site" evidence="7">
    <location>
        <position position="65"/>
    </location>
</feature>
<reference evidence="9" key="1">
    <citation type="journal article" date="2019" name="Int. J. Syst. Evol. Microbiol.">
        <title>The Global Catalogue of Microorganisms (GCM) 10K type strain sequencing project: providing services to taxonomists for standard genome sequencing and annotation.</title>
        <authorList>
            <consortium name="The Broad Institute Genomics Platform"/>
            <consortium name="The Broad Institute Genome Sequencing Center for Infectious Disease"/>
            <person name="Wu L."/>
            <person name="Ma J."/>
        </authorList>
    </citation>
    <scope>NUCLEOTIDE SEQUENCE [LARGE SCALE GENOMIC DNA]</scope>
    <source>
        <strain evidence="9">JCM 18542</strain>
    </source>
</reference>
<dbReference type="RefSeq" id="WP_200174078.1">
    <property type="nucleotide sequence ID" value="NZ_BAABKQ010000001.1"/>
</dbReference>
<proteinExistence type="inferred from homology"/>
<dbReference type="PANTHER" id="PTHR11579">
    <property type="entry name" value="PROTEIN-L-ISOASPARTATE O-METHYLTRANSFERASE"/>
    <property type="match status" value="1"/>
</dbReference>
<evidence type="ECO:0000256" key="7">
    <source>
        <dbReference type="HAMAP-Rule" id="MF_00090"/>
    </source>
</evidence>
<dbReference type="NCBIfam" id="TIGR00080">
    <property type="entry name" value="pimt"/>
    <property type="match status" value="1"/>
</dbReference>
<evidence type="ECO:0000256" key="2">
    <source>
        <dbReference type="ARBA" id="ARBA00005369"/>
    </source>
</evidence>
<evidence type="ECO:0000256" key="5">
    <source>
        <dbReference type="ARBA" id="ARBA00022679"/>
    </source>
</evidence>
<evidence type="ECO:0000256" key="3">
    <source>
        <dbReference type="ARBA" id="ARBA00022490"/>
    </source>
</evidence>
<organism evidence="8 9">
    <name type="scientific">Tomitella cavernea</name>
    <dbReference type="NCBI Taxonomy" id="1387982"/>
    <lineage>
        <taxon>Bacteria</taxon>
        <taxon>Bacillati</taxon>
        <taxon>Actinomycetota</taxon>
        <taxon>Actinomycetes</taxon>
        <taxon>Mycobacteriales</taxon>
        <taxon>Tomitella</taxon>
    </lineage>
</organism>
<comment type="subcellular location">
    <subcellularLocation>
        <location evidence="1 7">Cytoplasm</location>
    </subcellularLocation>
</comment>
<evidence type="ECO:0000256" key="4">
    <source>
        <dbReference type="ARBA" id="ARBA00022603"/>
    </source>
</evidence>
<dbReference type="Pfam" id="PF01135">
    <property type="entry name" value="PCMT"/>
    <property type="match status" value="1"/>
</dbReference>
<accession>A0ABP9CUA8</accession>
<comment type="similarity">
    <text evidence="2 7">Belongs to the methyltransferase superfamily. L-isoaspartyl/D-aspartyl protein methyltransferase family.</text>
</comment>
<dbReference type="PANTHER" id="PTHR11579:SF0">
    <property type="entry name" value="PROTEIN-L-ISOASPARTATE(D-ASPARTATE) O-METHYLTRANSFERASE"/>
    <property type="match status" value="1"/>
</dbReference>
<dbReference type="EMBL" id="BAABKQ010000001">
    <property type="protein sequence ID" value="GAA4817427.1"/>
    <property type="molecule type" value="Genomic_DNA"/>
</dbReference>